<comment type="caution">
    <text evidence="1">The sequence shown here is derived from an EMBL/GenBank/DDBJ whole genome shotgun (WGS) entry which is preliminary data.</text>
</comment>
<dbReference type="AlphaFoldDB" id="A0A427AID2"/>
<reference evidence="1 2" key="1">
    <citation type="journal article" date="2014" name="Agronomy (Basel)">
        <title>A Draft Genome Sequence for Ensete ventricosum, the Drought-Tolerant Tree Against Hunger.</title>
        <authorList>
            <person name="Harrison J."/>
            <person name="Moore K.A."/>
            <person name="Paszkiewicz K."/>
            <person name="Jones T."/>
            <person name="Grant M."/>
            <person name="Ambacheew D."/>
            <person name="Muzemil S."/>
            <person name="Studholme D.J."/>
        </authorList>
    </citation>
    <scope>NUCLEOTIDE SEQUENCE [LARGE SCALE GENOMIC DNA]</scope>
</reference>
<proteinExistence type="predicted"/>
<evidence type="ECO:0000313" key="1">
    <source>
        <dbReference type="EMBL" id="RRT76018.1"/>
    </source>
</evidence>
<organism evidence="1 2">
    <name type="scientific">Ensete ventricosum</name>
    <name type="common">Abyssinian banana</name>
    <name type="synonym">Musa ensete</name>
    <dbReference type="NCBI Taxonomy" id="4639"/>
    <lineage>
        <taxon>Eukaryota</taxon>
        <taxon>Viridiplantae</taxon>
        <taxon>Streptophyta</taxon>
        <taxon>Embryophyta</taxon>
        <taxon>Tracheophyta</taxon>
        <taxon>Spermatophyta</taxon>
        <taxon>Magnoliopsida</taxon>
        <taxon>Liliopsida</taxon>
        <taxon>Zingiberales</taxon>
        <taxon>Musaceae</taxon>
        <taxon>Ensete</taxon>
    </lineage>
</organism>
<dbReference type="Proteomes" id="UP000287651">
    <property type="component" value="Unassembled WGS sequence"/>
</dbReference>
<dbReference type="EMBL" id="AMZH03002312">
    <property type="protein sequence ID" value="RRT76018.1"/>
    <property type="molecule type" value="Genomic_DNA"/>
</dbReference>
<accession>A0A427AID2</accession>
<sequence length="69" mass="7609">MLANRRRSHGDPSFLRCSLRGTLAVTLDLVNWIFRVSDTLPLRSQSITVSNVASLVAILSIRIANATWG</sequence>
<gene>
    <name evidence="1" type="ORF">B296_00030646</name>
</gene>
<name>A0A427AID2_ENSVE</name>
<evidence type="ECO:0000313" key="2">
    <source>
        <dbReference type="Proteomes" id="UP000287651"/>
    </source>
</evidence>
<protein>
    <submittedName>
        <fullName evidence="1">Uncharacterized protein</fullName>
    </submittedName>
</protein>